<dbReference type="InterPro" id="IPR036322">
    <property type="entry name" value="WD40_repeat_dom_sf"/>
</dbReference>
<evidence type="ECO:0000256" key="1">
    <source>
        <dbReference type="PROSITE-ProRule" id="PRU00221"/>
    </source>
</evidence>
<reference evidence="4 5" key="1">
    <citation type="submission" date="2023-05" db="EMBL/GenBank/DDBJ databases">
        <title>A 100% complete, gapless, phased diploid assembly of the Scenedesmus obliquus UTEX 3031 genome.</title>
        <authorList>
            <person name="Biondi T.C."/>
            <person name="Hanschen E.R."/>
            <person name="Kwon T."/>
            <person name="Eng W."/>
            <person name="Kruse C.P.S."/>
            <person name="Koehler S.I."/>
            <person name="Kunde Y."/>
            <person name="Gleasner C.D."/>
            <person name="You Mak K.T."/>
            <person name="Polle J."/>
            <person name="Hovde B.T."/>
            <person name="Starkenburg S.R."/>
        </authorList>
    </citation>
    <scope>NUCLEOTIDE SEQUENCE [LARGE SCALE GENOMIC DNA]</scope>
    <source>
        <strain evidence="4 5">DOE0152z</strain>
    </source>
</reference>
<feature type="region of interest" description="Disordered" evidence="2">
    <location>
        <begin position="357"/>
        <end position="451"/>
    </location>
</feature>
<keyword evidence="5" id="KW-1185">Reference proteome</keyword>
<proteinExistence type="predicted"/>
<dbReference type="SUPFAM" id="SSF50978">
    <property type="entry name" value="WD40 repeat-like"/>
    <property type="match status" value="1"/>
</dbReference>
<name>A0ABY8U5Q8_TETOB</name>
<dbReference type="InterPro" id="IPR052818">
    <property type="entry name" value="NEDD1_Spindle_Assembly"/>
</dbReference>
<organism evidence="4 5">
    <name type="scientific">Tetradesmus obliquus</name>
    <name type="common">Green alga</name>
    <name type="synonym">Acutodesmus obliquus</name>
    <dbReference type="NCBI Taxonomy" id="3088"/>
    <lineage>
        <taxon>Eukaryota</taxon>
        <taxon>Viridiplantae</taxon>
        <taxon>Chlorophyta</taxon>
        <taxon>core chlorophytes</taxon>
        <taxon>Chlorophyceae</taxon>
        <taxon>CS clade</taxon>
        <taxon>Sphaeropleales</taxon>
        <taxon>Scenedesmaceae</taxon>
        <taxon>Tetradesmus</taxon>
    </lineage>
</organism>
<dbReference type="Pfam" id="PF00400">
    <property type="entry name" value="WD40"/>
    <property type="match status" value="3"/>
</dbReference>
<feature type="region of interest" description="Disordered" evidence="2">
    <location>
        <begin position="470"/>
        <end position="509"/>
    </location>
</feature>
<accession>A0ABY8U5Q8</accession>
<feature type="repeat" description="WD" evidence="1">
    <location>
        <begin position="93"/>
        <end position="127"/>
    </location>
</feature>
<dbReference type="EMBL" id="CP126214">
    <property type="protein sequence ID" value="WIA16781.1"/>
    <property type="molecule type" value="Genomic_DNA"/>
</dbReference>
<feature type="compositionally biased region" description="Low complexity" evidence="2">
    <location>
        <begin position="371"/>
        <end position="409"/>
    </location>
</feature>
<evidence type="ECO:0000256" key="2">
    <source>
        <dbReference type="SAM" id="MobiDB-lite"/>
    </source>
</evidence>
<feature type="compositionally biased region" description="Low complexity" evidence="2">
    <location>
        <begin position="500"/>
        <end position="509"/>
    </location>
</feature>
<keyword evidence="1" id="KW-0853">WD repeat</keyword>
<evidence type="ECO:0000259" key="3">
    <source>
        <dbReference type="Pfam" id="PF12894"/>
    </source>
</evidence>
<gene>
    <name evidence="4" type="ORF">OEZ85_013429</name>
</gene>
<dbReference type="SMART" id="SM00320">
    <property type="entry name" value="WD40"/>
    <property type="match status" value="5"/>
</dbReference>
<protein>
    <recommendedName>
        <fullName evidence="3">Anaphase-promoting complex subunit 4-like WD40 domain-containing protein</fullName>
    </recommendedName>
</protein>
<dbReference type="PROSITE" id="PS50082">
    <property type="entry name" value="WD_REPEATS_2"/>
    <property type="match status" value="1"/>
</dbReference>
<sequence length="656" mass="67342">MPPSAAVWPTSDCLAAGCGELVKVWQQGDPTSEIKIFEGTSVSSVDFSRNNKVLAVAGDKGQVVLYSNRPQPPNGDRAVGRCPDIPKAGLDCITCVRFAASDTHLIGGARNGTVRIWSLRSKDVHKDERVVTGLTGSATSVAINHTTEVLASASNVIYSDIRLLQRALQDVDKRVCLSRLGAVASCHGVVLVSLKAATHSSTGQVLLHDFNTGQKWKSLLRGGSGTAAGSLSFSRLAPGQLAGGSGSGTLLVWDVDRMELADELGVHKGAVTGLSFSEAGAELLLSCSADGTAKCTDRRTAKAVWTIAAPRGSSFSSLSAKHDGTLLALGTSAGCVQVHDIRRASTALSLQQFSDTSSPVTSVRWQHPHTSRSSSRPVSASMAPSSTVTPSTSVAPPASAAVSSATTATWQRQHAPPTAPGQRASAAAGSTAAAAAGGTARSPRPEVSNTSASMDFGIRALSPVQLLGSPADEAESAPPLQPAAGPAPGTSSLRTPAAPPHTSAAAAAAATVTPPALATPTDSLASAGPGAAPFMFTPGIGLGYLNELGAQGQGAEGLLLAAPRPGFAAAVAVGGLREDVFRAYMDQHMKELKQDIKAMHLDMLRQFHQAQMDLVSVVDGVVQRQDQLAEMVAELAGALQGLRAVKAQPGSLMPWL</sequence>
<evidence type="ECO:0000313" key="4">
    <source>
        <dbReference type="EMBL" id="WIA16781.1"/>
    </source>
</evidence>
<dbReference type="PANTHER" id="PTHR44414:SF1">
    <property type="entry name" value="PROTEIN NEDD1"/>
    <property type="match status" value="1"/>
</dbReference>
<evidence type="ECO:0000313" key="5">
    <source>
        <dbReference type="Proteomes" id="UP001244341"/>
    </source>
</evidence>
<dbReference type="PANTHER" id="PTHR44414">
    <property type="entry name" value="PROTEIN NEDD1"/>
    <property type="match status" value="1"/>
</dbReference>
<dbReference type="InterPro" id="IPR015943">
    <property type="entry name" value="WD40/YVTN_repeat-like_dom_sf"/>
</dbReference>
<dbReference type="InterPro" id="IPR024977">
    <property type="entry name" value="Apc4-like_WD40_dom"/>
</dbReference>
<dbReference type="Gene3D" id="2.130.10.10">
    <property type="entry name" value="YVTN repeat-like/Quinoprotein amine dehydrogenase"/>
    <property type="match status" value="2"/>
</dbReference>
<dbReference type="Proteomes" id="UP001244341">
    <property type="component" value="Chromosome 7b"/>
</dbReference>
<dbReference type="InterPro" id="IPR001680">
    <property type="entry name" value="WD40_rpt"/>
</dbReference>
<dbReference type="Pfam" id="PF12894">
    <property type="entry name" value="ANAPC4_WD40"/>
    <property type="match status" value="1"/>
</dbReference>
<feature type="domain" description="Anaphase-promoting complex subunit 4-like WD40" evidence="3">
    <location>
        <begin position="297"/>
        <end position="366"/>
    </location>
</feature>
<feature type="compositionally biased region" description="Low complexity" evidence="2">
    <location>
        <begin position="424"/>
        <end position="440"/>
    </location>
</feature>